<name>A0AAE1AHR7_9GAST</name>
<sequence length="116" mass="12718">MQLLPRVRVWGDRYALLGCVGLSSPFCGGLVPAFLINHPQYLTICGLIAVFVYTGVMCGGTRVYIMSGQVCYHLNRFGLARVSEVNGKEEDGDKCLKIEVVLSSATNLFDKRDPST</sequence>
<dbReference type="AlphaFoldDB" id="A0AAE1AHR7"/>
<dbReference type="EMBL" id="JAWDGP010001827">
    <property type="protein sequence ID" value="KAK3787883.1"/>
    <property type="molecule type" value="Genomic_DNA"/>
</dbReference>
<evidence type="ECO:0000313" key="3">
    <source>
        <dbReference type="Proteomes" id="UP001283361"/>
    </source>
</evidence>
<evidence type="ECO:0000313" key="2">
    <source>
        <dbReference type="EMBL" id="KAK3787883.1"/>
    </source>
</evidence>
<keyword evidence="1" id="KW-1133">Transmembrane helix</keyword>
<keyword evidence="3" id="KW-1185">Reference proteome</keyword>
<gene>
    <name evidence="2" type="ORF">RRG08_022175</name>
</gene>
<proteinExistence type="predicted"/>
<evidence type="ECO:0000256" key="1">
    <source>
        <dbReference type="SAM" id="Phobius"/>
    </source>
</evidence>
<protein>
    <submittedName>
        <fullName evidence="2">Uncharacterized protein</fullName>
    </submittedName>
</protein>
<accession>A0AAE1AHR7</accession>
<keyword evidence="1" id="KW-0812">Transmembrane</keyword>
<organism evidence="2 3">
    <name type="scientific">Elysia crispata</name>
    <name type="common">lettuce slug</name>
    <dbReference type="NCBI Taxonomy" id="231223"/>
    <lineage>
        <taxon>Eukaryota</taxon>
        <taxon>Metazoa</taxon>
        <taxon>Spiralia</taxon>
        <taxon>Lophotrochozoa</taxon>
        <taxon>Mollusca</taxon>
        <taxon>Gastropoda</taxon>
        <taxon>Heterobranchia</taxon>
        <taxon>Euthyneura</taxon>
        <taxon>Panpulmonata</taxon>
        <taxon>Sacoglossa</taxon>
        <taxon>Placobranchoidea</taxon>
        <taxon>Plakobranchidae</taxon>
        <taxon>Elysia</taxon>
    </lineage>
</organism>
<feature type="transmembrane region" description="Helical" evidence="1">
    <location>
        <begin position="14"/>
        <end position="35"/>
    </location>
</feature>
<keyword evidence="1" id="KW-0472">Membrane</keyword>
<feature type="transmembrane region" description="Helical" evidence="1">
    <location>
        <begin position="41"/>
        <end position="65"/>
    </location>
</feature>
<comment type="caution">
    <text evidence="2">The sequence shown here is derived from an EMBL/GenBank/DDBJ whole genome shotgun (WGS) entry which is preliminary data.</text>
</comment>
<dbReference type="Proteomes" id="UP001283361">
    <property type="component" value="Unassembled WGS sequence"/>
</dbReference>
<reference evidence="2" key="1">
    <citation type="journal article" date="2023" name="G3 (Bethesda)">
        <title>A reference genome for the long-term kleptoplast-retaining sea slug Elysia crispata morphotype clarki.</title>
        <authorList>
            <person name="Eastman K.E."/>
            <person name="Pendleton A.L."/>
            <person name="Shaikh M.A."/>
            <person name="Suttiyut T."/>
            <person name="Ogas R."/>
            <person name="Tomko P."/>
            <person name="Gavelis G."/>
            <person name="Widhalm J.R."/>
            <person name="Wisecaver J.H."/>
        </authorList>
    </citation>
    <scope>NUCLEOTIDE SEQUENCE</scope>
    <source>
        <strain evidence="2">ECLA1</strain>
    </source>
</reference>